<dbReference type="PANTHER" id="PTHR33221">
    <property type="entry name" value="WINGED HELIX-TURN-HELIX TRANSCRIPTIONAL REGULATOR, RRF2 FAMILY"/>
    <property type="match status" value="1"/>
</dbReference>
<dbReference type="InterPro" id="IPR036388">
    <property type="entry name" value="WH-like_DNA-bd_sf"/>
</dbReference>
<dbReference type="NCBIfam" id="TIGR00738">
    <property type="entry name" value="rrf2_super"/>
    <property type="match status" value="1"/>
</dbReference>
<dbReference type="SUPFAM" id="SSF46785">
    <property type="entry name" value="Winged helix' DNA-binding domain"/>
    <property type="match status" value="1"/>
</dbReference>
<keyword evidence="2" id="KW-1185">Reference proteome</keyword>
<dbReference type="AlphaFoldDB" id="A0A6M1T672"/>
<dbReference type="PROSITE" id="PS51197">
    <property type="entry name" value="HTH_RRF2_2"/>
    <property type="match status" value="1"/>
</dbReference>
<dbReference type="Proteomes" id="UP000479132">
    <property type="component" value="Unassembled WGS sequence"/>
</dbReference>
<gene>
    <name evidence="1" type="ORF">G3569_10485</name>
</gene>
<organism evidence="1 2">
    <name type="scientific">Fodinibius halophilus</name>
    <dbReference type="NCBI Taxonomy" id="1736908"/>
    <lineage>
        <taxon>Bacteria</taxon>
        <taxon>Pseudomonadati</taxon>
        <taxon>Balneolota</taxon>
        <taxon>Balneolia</taxon>
        <taxon>Balneolales</taxon>
        <taxon>Balneolaceae</taxon>
        <taxon>Fodinibius</taxon>
    </lineage>
</organism>
<protein>
    <submittedName>
        <fullName evidence="1">Rrf2 family transcriptional regulator</fullName>
    </submittedName>
</protein>
<dbReference type="InterPro" id="IPR000944">
    <property type="entry name" value="Tscrpt_reg_Rrf2"/>
</dbReference>
<dbReference type="RefSeq" id="WP_165268867.1">
    <property type="nucleotide sequence ID" value="NZ_JAALLS010000012.1"/>
</dbReference>
<dbReference type="GO" id="GO:0003700">
    <property type="term" value="F:DNA-binding transcription factor activity"/>
    <property type="evidence" value="ECO:0007669"/>
    <property type="project" value="TreeGrafter"/>
</dbReference>
<dbReference type="PANTHER" id="PTHR33221:SF15">
    <property type="entry name" value="HTH-TYPE TRANSCRIPTIONAL REGULATOR YWGB-RELATED"/>
    <property type="match status" value="1"/>
</dbReference>
<proteinExistence type="predicted"/>
<evidence type="ECO:0000313" key="2">
    <source>
        <dbReference type="Proteomes" id="UP000479132"/>
    </source>
</evidence>
<reference evidence="1 2" key="1">
    <citation type="submission" date="2020-02" db="EMBL/GenBank/DDBJ databases">
        <title>Aliifodinibius halophilus 2W32, complete genome.</title>
        <authorList>
            <person name="Li Y."/>
            <person name="Wu S."/>
        </authorList>
    </citation>
    <scope>NUCLEOTIDE SEQUENCE [LARGE SCALE GENOMIC DNA]</scope>
    <source>
        <strain evidence="1 2">2W32</strain>
    </source>
</reference>
<name>A0A6M1T672_9BACT</name>
<comment type="caution">
    <text evidence="1">The sequence shown here is derived from an EMBL/GenBank/DDBJ whole genome shotgun (WGS) entry which is preliminary data.</text>
</comment>
<accession>A0A6M1T672</accession>
<sequence length="150" mass="16655">MHLPQTAEYALRAMACIALKKDGRPVPSKVLARATGIPSHYLSKILRKMVEADLVTSQKGHGGGFRLAKDPSEIKFRSILATVDYKIEPNSCVFGWDECDSDDPCPLHNTWSQLKDSFQWWAENTTLQDVIDDPGKAESLLNPINATKAD</sequence>
<dbReference type="EMBL" id="JAALLS010000012">
    <property type="protein sequence ID" value="NGP88785.1"/>
    <property type="molecule type" value="Genomic_DNA"/>
</dbReference>
<evidence type="ECO:0000313" key="1">
    <source>
        <dbReference type="EMBL" id="NGP88785.1"/>
    </source>
</evidence>
<dbReference type="InterPro" id="IPR036390">
    <property type="entry name" value="WH_DNA-bd_sf"/>
</dbReference>
<dbReference type="Pfam" id="PF02082">
    <property type="entry name" value="Rrf2"/>
    <property type="match status" value="1"/>
</dbReference>
<dbReference type="GO" id="GO:0005829">
    <property type="term" value="C:cytosol"/>
    <property type="evidence" value="ECO:0007669"/>
    <property type="project" value="TreeGrafter"/>
</dbReference>
<dbReference type="Gene3D" id="1.10.10.10">
    <property type="entry name" value="Winged helix-like DNA-binding domain superfamily/Winged helix DNA-binding domain"/>
    <property type="match status" value="1"/>
</dbReference>